<sequence length="417" mass="45730">MLLSLLLVTSVLLVACSGKDEKSGATESGATIKVAAWNSAADALTEQIEGFNKKYPDIKVEILHSDTGYSKVTPALAAGSGAPDIIQTQARDFQAFLTKFPDQFVDLTDKTKAYHDQFIESSWGAVTQDGKVYAMPWDIGPTALYYRIDLFEKAGIDIASIKTWDDYIEAGKKLKEAIPETTMTGYTNDFNLYEIFLNQLGGSYVKDGKINVNSPESKKALLLQKKMKDEGVAINVKDGNGRITANNNETIATNILPVWYAGTLQHSVDKQAGKWGIAPLPAFEEGGNTQANLGGSVLAVSKQSKHTEAAFKFIEYVLTTDEGQQVMIDYGLFPSYVPFYENETFKENNNYFGMEVYPFFAGLTENIHTMDHGPIMLDATKPINDLIGAVLEGKNVDESMETAAKAISKTTKLEVNK</sequence>
<keyword evidence="2" id="KW-1185">Reference proteome</keyword>
<evidence type="ECO:0000313" key="1">
    <source>
        <dbReference type="EMBL" id="KMY52180.1"/>
    </source>
</evidence>
<dbReference type="AlphaFoldDB" id="A0A0K9H013"/>
<dbReference type="Pfam" id="PF01547">
    <property type="entry name" value="SBP_bac_1"/>
    <property type="match status" value="1"/>
</dbReference>
<organism evidence="1 2">
    <name type="scientific">Peribacillus loiseleuriae</name>
    <dbReference type="NCBI Taxonomy" id="1679170"/>
    <lineage>
        <taxon>Bacteria</taxon>
        <taxon>Bacillati</taxon>
        <taxon>Bacillota</taxon>
        <taxon>Bacilli</taxon>
        <taxon>Bacillales</taxon>
        <taxon>Bacillaceae</taxon>
        <taxon>Peribacillus</taxon>
    </lineage>
</organism>
<comment type="caution">
    <text evidence="1">The sequence shown here is derived from an EMBL/GenBank/DDBJ whole genome shotgun (WGS) entry which is preliminary data.</text>
</comment>
<dbReference type="InterPro" id="IPR050490">
    <property type="entry name" value="Bact_solute-bd_prot1"/>
</dbReference>
<name>A0A0K9H013_9BACI</name>
<dbReference type="SUPFAM" id="SSF53850">
    <property type="entry name" value="Periplasmic binding protein-like II"/>
    <property type="match status" value="1"/>
</dbReference>
<dbReference type="PANTHER" id="PTHR43649:SF12">
    <property type="entry name" value="DIACETYLCHITOBIOSE BINDING PROTEIN DASA"/>
    <property type="match status" value="1"/>
</dbReference>
<evidence type="ECO:0000313" key="2">
    <source>
        <dbReference type="Proteomes" id="UP000037146"/>
    </source>
</evidence>
<dbReference type="PATRIC" id="fig|1679170.3.peg.368"/>
<dbReference type="CDD" id="cd13585">
    <property type="entry name" value="PBP2_TMBP_like"/>
    <property type="match status" value="1"/>
</dbReference>
<dbReference type="InterPro" id="IPR006059">
    <property type="entry name" value="SBP"/>
</dbReference>
<dbReference type="Gene3D" id="3.40.190.10">
    <property type="entry name" value="Periplasmic binding protein-like II"/>
    <property type="match status" value="1"/>
</dbReference>
<gene>
    <name evidence="1" type="ORF">AC625_01905</name>
</gene>
<proteinExistence type="predicted"/>
<protein>
    <recommendedName>
        <fullName evidence="3">Sugar ABC transporter substrate-binding protein</fullName>
    </recommendedName>
</protein>
<dbReference type="STRING" id="1679170.AC625_01905"/>
<accession>A0A0K9H013</accession>
<dbReference type="Proteomes" id="UP000037146">
    <property type="component" value="Unassembled WGS sequence"/>
</dbReference>
<dbReference type="PANTHER" id="PTHR43649">
    <property type="entry name" value="ARABINOSE-BINDING PROTEIN-RELATED"/>
    <property type="match status" value="1"/>
</dbReference>
<evidence type="ECO:0008006" key="3">
    <source>
        <dbReference type="Google" id="ProtNLM"/>
    </source>
</evidence>
<reference evidence="2" key="1">
    <citation type="submission" date="2015-07" db="EMBL/GenBank/DDBJ databases">
        <title>Genome sequencing project for genomic taxonomy and phylogenomics of Bacillus-like bacteria.</title>
        <authorList>
            <person name="Liu B."/>
            <person name="Wang J."/>
            <person name="Zhu Y."/>
            <person name="Liu G."/>
            <person name="Chen Q."/>
            <person name="Chen Z."/>
            <person name="Lan J."/>
            <person name="Che J."/>
            <person name="Ge C."/>
            <person name="Shi H."/>
            <person name="Pan Z."/>
            <person name="Liu X."/>
        </authorList>
    </citation>
    <scope>NUCLEOTIDE SEQUENCE [LARGE SCALE GENOMIC DNA]</scope>
    <source>
        <strain evidence="2">FJAT-27997</strain>
    </source>
</reference>
<dbReference type="EMBL" id="LFZW01000001">
    <property type="protein sequence ID" value="KMY52180.1"/>
    <property type="molecule type" value="Genomic_DNA"/>
</dbReference>